<reference evidence="2 3" key="1">
    <citation type="submission" date="2021-06" db="EMBL/GenBank/DDBJ databases">
        <authorList>
            <person name="Kallberg Y."/>
            <person name="Tangrot J."/>
            <person name="Rosling A."/>
        </authorList>
    </citation>
    <scope>NUCLEOTIDE SEQUENCE [LARGE SCALE GENOMIC DNA]</scope>
    <source>
        <strain evidence="2 3">120-4 pot B 10/14</strain>
    </source>
</reference>
<protein>
    <submittedName>
        <fullName evidence="2">32622_t:CDS:1</fullName>
    </submittedName>
</protein>
<proteinExistence type="predicted"/>
<accession>A0ABN7W045</accession>
<dbReference type="InterPro" id="IPR055854">
    <property type="entry name" value="DUF7431"/>
</dbReference>
<gene>
    <name evidence="2" type="ORF">GMARGA_LOCUS24786</name>
</gene>
<organism evidence="2 3">
    <name type="scientific">Gigaspora margarita</name>
    <dbReference type="NCBI Taxonomy" id="4874"/>
    <lineage>
        <taxon>Eukaryota</taxon>
        <taxon>Fungi</taxon>
        <taxon>Fungi incertae sedis</taxon>
        <taxon>Mucoromycota</taxon>
        <taxon>Glomeromycotina</taxon>
        <taxon>Glomeromycetes</taxon>
        <taxon>Diversisporales</taxon>
        <taxon>Gigasporaceae</taxon>
        <taxon>Gigaspora</taxon>
    </lineage>
</organism>
<feature type="domain" description="DUF7431" evidence="1">
    <location>
        <begin position="62"/>
        <end position="219"/>
    </location>
</feature>
<dbReference type="Pfam" id="PF24209">
    <property type="entry name" value="DUF7431"/>
    <property type="match status" value="2"/>
</dbReference>
<comment type="caution">
    <text evidence="2">The sequence shown here is derived from an EMBL/GenBank/DDBJ whole genome shotgun (WGS) entry which is preliminary data.</text>
</comment>
<evidence type="ECO:0000259" key="1">
    <source>
        <dbReference type="Pfam" id="PF24209"/>
    </source>
</evidence>
<evidence type="ECO:0000313" key="2">
    <source>
        <dbReference type="EMBL" id="CAG8808907.1"/>
    </source>
</evidence>
<feature type="domain" description="DUF7431" evidence="1">
    <location>
        <begin position="376"/>
        <end position="469"/>
    </location>
</feature>
<dbReference type="EMBL" id="CAJVQB010026593">
    <property type="protein sequence ID" value="CAG8808907.1"/>
    <property type="molecule type" value="Genomic_DNA"/>
</dbReference>
<evidence type="ECO:0000313" key="3">
    <source>
        <dbReference type="Proteomes" id="UP000789901"/>
    </source>
</evidence>
<feature type="non-terminal residue" evidence="2">
    <location>
        <position position="1"/>
    </location>
</feature>
<sequence>SLEMPGDIQKIFSNPDIDSQVFATIFNTDENNDVFAYILYTPEPHDVPKIIINCNDSALLSSNVRLQTTNKKIDAPLNDPSEKHVFKMSEDNLLVACGAPVVSDLKPGHKHLVIGHHFSLCEIAEKTFACLYGYDLDKNEYSKLPNFEFNVLSFIKYPDSNVLGQVKNNSKKQDNDNTLPEFISLCADVKKECQQCNPEFIAKKLEHFILEQPKCKNASNKKLPDHCFALVFNPEAIKEQKTAKISIREQSIELTSEFQNEVQKAIESQNSQDINIVITEFGQFIPTTARECGQGIEVQNNFGSCSKSESIMQQKISTIFGGDKKKMYEGKEAEWKFSLQDFRSWEPIEFRKPVSIFEFLEEDLKKKIREIIGKGIIYSNFQDYEFKFNNLRNIVSLEMAGDVQKIFSNPDIDSQVFATIFNTDKNNDVFAYILYTPELYDVPKIIVNCIQSNNEQQRVCQIKIGWILLDISSTLLSSDVRRQTANKKK</sequence>
<keyword evidence="3" id="KW-1185">Reference proteome</keyword>
<dbReference type="Proteomes" id="UP000789901">
    <property type="component" value="Unassembled WGS sequence"/>
</dbReference>
<name>A0ABN7W045_GIGMA</name>